<evidence type="ECO:0000256" key="2">
    <source>
        <dbReference type="SAM" id="SignalP"/>
    </source>
</evidence>
<evidence type="ECO:0008006" key="5">
    <source>
        <dbReference type="Google" id="ProtNLM"/>
    </source>
</evidence>
<reference evidence="4" key="1">
    <citation type="submission" date="2017-11" db="EMBL/GenBank/DDBJ databases">
        <authorList>
            <person name="Kuznetsova I."/>
            <person name="Sazanova A."/>
            <person name="Chirak E."/>
            <person name="Safronova V."/>
            <person name="Willems A."/>
        </authorList>
    </citation>
    <scope>NUCLEOTIDE SEQUENCE [LARGE SCALE GENOMIC DNA]</scope>
    <source>
        <strain evidence="4">PEPV15</strain>
    </source>
</reference>
<name>A0A2P7B279_9HYPH</name>
<dbReference type="AlphaFoldDB" id="A0A2P7B279"/>
<evidence type="ECO:0000313" key="4">
    <source>
        <dbReference type="Proteomes" id="UP000241158"/>
    </source>
</evidence>
<sequence>MLAFALFSFFIVSPASALSMKECSIKYKAAQGAGEAEGISWSEFRKTKCTDPAAAGDASAFSSPEDAKKAKAVDAKPQTEVRQAEPEVKTGSSQTTFPTSIAAKFANEKPSRARMHTCVAQYHVNKAAKTLGGMRWIEKGGGYYKLCNARLKGNG</sequence>
<dbReference type="Proteomes" id="UP000241158">
    <property type="component" value="Unassembled WGS sequence"/>
</dbReference>
<protein>
    <recommendedName>
        <fullName evidence="5">Antifreeze protein</fullName>
    </recommendedName>
</protein>
<proteinExistence type="predicted"/>
<keyword evidence="4" id="KW-1185">Reference proteome</keyword>
<feature type="chain" id="PRO_5015173652" description="Antifreeze protein" evidence="2">
    <location>
        <begin position="18"/>
        <end position="155"/>
    </location>
</feature>
<comment type="caution">
    <text evidence="3">The sequence shown here is derived from an EMBL/GenBank/DDBJ whole genome shotgun (WGS) entry which is preliminary data.</text>
</comment>
<feature type="signal peptide" evidence="2">
    <location>
        <begin position="1"/>
        <end position="17"/>
    </location>
</feature>
<keyword evidence="2" id="KW-0732">Signal</keyword>
<dbReference type="EMBL" id="PGGN01000001">
    <property type="protein sequence ID" value="PSH60577.1"/>
    <property type="molecule type" value="Genomic_DNA"/>
</dbReference>
<feature type="region of interest" description="Disordered" evidence="1">
    <location>
        <begin position="53"/>
        <end position="95"/>
    </location>
</feature>
<dbReference type="OrthoDB" id="8001261at2"/>
<feature type="compositionally biased region" description="Basic and acidic residues" evidence="1">
    <location>
        <begin position="65"/>
        <end position="88"/>
    </location>
</feature>
<accession>A0A2P7B279</accession>
<organism evidence="3 4">
    <name type="scientific">Phyllobacterium endophyticum</name>
    <dbReference type="NCBI Taxonomy" id="1149773"/>
    <lineage>
        <taxon>Bacteria</taxon>
        <taxon>Pseudomonadati</taxon>
        <taxon>Pseudomonadota</taxon>
        <taxon>Alphaproteobacteria</taxon>
        <taxon>Hyphomicrobiales</taxon>
        <taxon>Phyllobacteriaceae</taxon>
        <taxon>Phyllobacterium</taxon>
    </lineage>
</organism>
<evidence type="ECO:0000313" key="3">
    <source>
        <dbReference type="EMBL" id="PSH60577.1"/>
    </source>
</evidence>
<gene>
    <name evidence="3" type="ORF">CU100_07895</name>
</gene>
<evidence type="ECO:0000256" key="1">
    <source>
        <dbReference type="SAM" id="MobiDB-lite"/>
    </source>
</evidence>